<keyword evidence="19" id="KW-1185">Reference proteome</keyword>
<organism evidence="18 19">
    <name type="scientific">Secundilactobacillus kimchicus JCM 15530</name>
    <dbReference type="NCBI Taxonomy" id="1302272"/>
    <lineage>
        <taxon>Bacteria</taxon>
        <taxon>Bacillati</taxon>
        <taxon>Bacillota</taxon>
        <taxon>Bacilli</taxon>
        <taxon>Lactobacillales</taxon>
        <taxon>Lactobacillaceae</taxon>
        <taxon>Secundilactobacillus</taxon>
    </lineage>
</organism>
<keyword evidence="4 15" id="KW-0963">Cytoplasm</keyword>
<dbReference type="CDD" id="cd07435">
    <property type="entry name" value="PHP_PolIIIA_POLC"/>
    <property type="match status" value="1"/>
</dbReference>
<evidence type="ECO:0000256" key="5">
    <source>
        <dbReference type="ARBA" id="ARBA00022679"/>
    </source>
</evidence>
<dbReference type="InterPro" id="IPR006054">
    <property type="entry name" value="DnaQ"/>
</dbReference>
<evidence type="ECO:0000256" key="11">
    <source>
        <dbReference type="ARBA" id="ARBA00022932"/>
    </source>
</evidence>
<dbReference type="Pfam" id="PF00929">
    <property type="entry name" value="RNase_T"/>
    <property type="match status" value="1"/>
</dbReference>
<evidence type="ECO:0000256" key="3">
    <source>
        <dbReference type="ARBA" id="ARBA00012417"/>
    </source>
</evidence>
<dbReference type="Pfam" id="PF14480">
    <property type="entry name" value="DNA_pol3_a_NI"/>
    <property type="match status" value="1"/>
</dbReference>
<dbReference type="GO" id="GO:0006261">
    <property type="term" value="P:DNA-templated DNA replication"/>
    <property type="evidence" value="ECO:0007669"/>
    <property type="project" value="UniProtKB-UniRule"/>
</dbReference>
<keyword evidence="7 15" id="KW-0235">DNA replication</keyword>
<dbReference type="SMART" id="SM00481">
    <property type="entry name" value="POLIIIAc"/>
    <property type="match status" value="1"/>
</dbReference>
<feature type="domain" description="Exonuclease" evidence="16">
    <location>
        <begin position="421"/>
        <end position="587"/>
    </location>
</feature>
<evidence type="ECO:0000256" key="7">
    <source>
        <dbReference type="ARBA" id="ARBA00022705"/>
    </source>
</evidence>
<evidence type="ECO:0000256" key="15">
    <source>
        <dbReference type="HAMAP-Rule" id="MF_00356"/>
    </source>
</evidence>
<dbReference type="NCBIfam" id="TIGR00573">
    <property type="entry name" value="dnaq"/>
    <property type="match status" value="1"/>
</dbReference>
<dbReference type="EC" id="2.7.7.7" evidence="3 15"/>
<evidence type="ECO:0000256" key="8">
    <source>
        <dbReference type="ARBA" id="ARBA00022722"/>
    </source>
</evidence>
<dbReference type="Pfam" id="PF14579">
    <property type="entry name" value="HHH_6"/>
    <property type="match status" value="1"/>
</dbReference>
<dbReference type="Gene3D" id="6.10.140.1510">
    <property type="match status" value="1"/>
</dbReference>
<dbReference type="InterPro" id="IPR004805">
    <property type="entry name" value="DnaE2/DnaE/PolC"/>
</dbReference>
<proteinExistence type="inferred from homology"/>
<keyword evidence="6 15" id="KW-0548">Nucleotidyltransferase</keyword>
<dbReference type="SUPFAM" id="SSF89550">
    <property type="entry name" value="PHP domain-like"/>
    <property type="match status" value="1"/>
</dbReference>
<keyword evidence="10 15" id="KW-0269">Exonuclease</keyword>
<dbReference type="SUPFAM" id="SSF50249">
    <property type="entry name" value="Nucleic acid-binding proteins"/>
    <property type="match status" value="1"/>
</dbReference>
<evidence type="ECO:0000256" key="4">
    <source>
        <dbReference type="ARBA" id="ARBA00022490"/>
    </source>
</evidence>
<dbReference type="SUPFAM" id="SSF160975">
    <property type="entry name" value="AF1531-like"/>
    <property type="match status" value="1"/>
</dbReference>
<protein>
    <recommendedName>
        <fullName evidence="14 15">DNA polymerase III PolC-type</fullName>
        <shortName evidence="15">PolIII</shortName>
        <ecNumber evidence="3 15">2.7.7.7</ecNumber>
    </recommendedName>
</protein>
<dbReference type="InterPro" id="IPR012337">
    <property type="entry name" value="RNaseH-like_sf"/>
</dbReference>
<dbReference type="Pfam" id="PF02811">
    <property type="entry name" value="PHP"/>
    <property type="match status" value="2"/>
</dbReference>
<keyword evidence="11 15" id="KW-0239">DNA-directed DNA polymerase</keyword>
<dbReference type="Gene3D" id="3.30.1900.20">
    <property type="match status" value="2"/>
</dbReference>
<dbReference type="SMART" id="SM00479">
    <property type="entry name" value="EXOIII"/>
    <property type="match status" value="1"/>
</dbReference>
<dbReference type="PANTHER" id="PTHR32294">
    <property type="entry name" value="DNA POLYMERASE III SUBUNIT ALPHA"/>
    <property type="match status" value="1"/>
</dbReference>
<dbReference type="GO" id="GO:0005737">
    <property type="term" value="C:cytoplasm"/>
    <property type="evidence" value="ECO:0007669"/>
    <property type="project" value="UniProtKB-SubCell"/>
</dbReference>
<comment type="function">
    <text evidence="12">DNA polymerase III is a complex, multichain enzyme responsible for most of the replicative synthesis in bacteria. This DNA polymerase also exhibits 3' to 5' exonuclease activity. The alpha chain is the DNA polymerase.</text>
</comment>
<evidence type="ECO:0000256" key="14">
    <source>
        <dbReference type="ARBA" id="ARBA00070925"/>
    </source>
</evidence>
<dbReference type="CDD" id="cd04484">
    <property type="entry name" value="polC_OBF"/>
    <property type="match status" value="1"/>
</dbReference>
<dbReference type="Proteomes" id="UP000050911">
    <property type="component" value="Unassembled WGS sequence"/>
</dbReference>
<sequence>MALDHHQLFEKLLEQLQLTEPDQLAAFRSATLDKLTVHEKSKRWHFDLSMPDVLPYDIFLTFHHQLETTFKTIAQVAFSIRTTQPQLTDRALGDYWEWVVQNSGLTSPLVQELCHKQVPHLEDGRVIFMAENEVVKNFLVNQALGPIEQKYRQIGFPAFSIHTLVDESASQQKIEEFKANKAKNDAELAKRAVAAIKTANEKRVKKGPAVGNGPTIIGRKIKDDDPMQLVDIQDEEKSVIVQGYVFDKEVRDLRSGRKLLILKITDYSSSIVVKKFSRDDGDEAQFDGLNEGDWIKVRGSVQEDNFMRDLVLNAYDINQVSVASRQDTAPEDEKRVELHLHTTMSTMDATNPISDYVKQAKKWGHKAIAITDHAGVQGFPEAFNAANKNEIKMIYGVEANLVDDGEPIGYNSDHRLLEGATYVIFDVETTGLSAIYDKVIELSAVKMQGKEVIDQFEEFIDPGFHLSDQTTDLTSITDDMVRGSKSEEEVFKLFRAFYGDAIIVGHNVTFDIGFMNAGYARHGMGPVENPIIDTLTLARFLYPTLKSYRLNTLAKKFNVALEHHHRAVYDAESTGHLNYIFLKDAEDQYGIKYHDELNDHMSDNDAYKHARPSHVILLAQTQAGLKNMFKVVSASNVDYFYRVPRVPRSLLEKYRDGLLVGSACDSGEVFTAMMQKGYEEAKAKAKFYDYLEIQPKPVYQPLIDSGLIQNRSNLEEILRNMVKLGQELEKPVVATGDVHYLNEEDAVYRHILIHSQGGANPLNRQKLPDVHFRTTNEMLDDLAFLGDEQAKAVVVTNTNKIADMIDDIHPLKDKLYTPKMDGAEDEIRERTMNTAHDLYGSELPEIVQHRLDRELKSIIGNGFSVIYLIAQRLVAKSTKDGYLVGSRGSVGSSLVATMTGITEINPLPPHYRCPNCRHSEFFTKGEYSSGFDLPEKKCPECGTVMVGDGHDIPFETFLGFTGNKVPDIDLNFSGDYQAIAHNYTKVLFGEGNVYRAGTIGTVADKTAYGYVKAYERDTEQNLRGAEIDRLAKGATGVKRTTGQHPAGIIVVPDYMDIFDFTPIQYPADDQSAAWQTTHFDFHSIHDNILKIDILGHDDPTMIRMLQDLSGIDPYTIPMDDPGVMSLFSGTEALGVTPEQIQSKTGTLGVPEFGTRFVRGMLEETHPKNYSDLLQISGLSHGTDVWLGNAEELIKNGTATIANVIGCRDNIMTDLIHWGMDSEIAFQIMEHVRKGRGIPDEWQVKMKEAEVPDWYIQSCLKIKYMFPRAHAAAYDLMALRVAYFKVYFPLVYYSAYFSVRAEDFDVVAMSRGKESVKSRMKEITDQGMDASAKEKNLLTVLELANEMLERGFDFKMIDLEKSDANQWLIEGNTLIAPFNAAPGLGLNVAKQIVAAREDKPFLSKEDLAKRGKVSKTLIDFMTENGVLEGLPDENQLSLFDM</sequence>
<evidence type="ECO:0000259" key="16">
    <source>
        <dbReference type="SMART" id="SM00479"/>
    </source>
</evidence>
<evidence type="ECO:0000256" key="9">
    <source>
        <dbReference type="ARBA" id="ARBA00022801"/>
    </source>
</evidence>
<dbReference type="OrthoDB" id="9804290at2"/>
<comment type="function">
    <text evidence="1 15">Required for replicative DNA synthesis. This DNA polymerase also exhibits 3' to 5' exonuclease activity.</text>
</comment>
<keyword evidence="8 15" id="KW-0540">Nuclease</keyword>
<dbReference type="NCBIfam" id="TIGR01405">
    <property type="entry name" value="polC_Gram_pos"/>
    <property type="match status" value="1"/>
</dbReference>
<dbReference type="NCBIfam" id="NF001688">
    <property type="entry name" value="PRK00448.1"/>
    <property type="match status" value="1"/>
</dbReference>
<keyword evidence="9 15" id="KW-0378">Hydrolase</keyword>
<feature type="domain" description="Polymerase/histidinol phosphatase N-terminal" evidence="17">
    <location>
        <begin position="336"/>
        <end position="403"/>
    </location>
</feature>
<dbReference type="PATRIC" id="fig|1302272.5.peg.367"/>
<dbReference type="PANTHER" id="PTHR32294:SF5">
    <property type="entry name" value="DNA POLYMERASE III POLC-TYPE"/>
    <property type="match status" value="1"/>
</dbReference>
<dbReference type="GO" id="GO:0003887">
    <property type="term" value="F:DNA-directed DNA polymerase activity"/>
    <property type="evidence" value="ECO:0007669"/>
    <property type="project" value="UniProtKB-UniRule"/>
</dbReference>
<dbReference type="InterPro" id="IPR044923">
    <property type="entry name" value="PolC_middle_finger_sf"/>
</dbReference>
<dbReference type="Pfam" id="PF01336">
    <property type="entry name" value="tRNA_anti-codon"/>
    <property type="match status" value="1"/>
</dbReference>
<evidence type="ECO:0000256" key="2">
    <source>
        <dbReference type="ARBA" id="ARBA00004496"/>
    </source>
</evidence>
<dbReference type="SUPFAM" id="SSF53098">
    <property type="entry name" value="Ribonuclease H-like"/>
    <property type="match status" value="1"/>
</dbReference>
<comment type="subcellular location">
    <subcellularLocation>
        <location evidence="2 15">Cytoplasm</location>
    </subcellularLocation>
</comment>
<name>A0A0R1HXZ2_9LACO</name>
<comment type="caution">
    <text evidence="18">The sequence shown here is derived from an EMBL/GenBank/DDBJ whole genome shotgun (WGS) entry which is preliminary data.</text>
</comment>
<dbReference type="RefSeq" id="WP_056941786.1">
    <property type="nucleotide sequence ID" value="NZ_AZCX01000001.1"/>
</dbReference>
<dbReference type="Pfam" id="PF11490">
    <property type="entry name" value="DNA_pol3_a_NII"/>
    <property type="match status" value="1"/>
</dbReference>
<dbReference type="STRING" id="1302272.FC96_GL000370"/>
<gene>
    <name evidence="15" type="primary">polC</name>
    <name evidence="18" type="ORF">FC96_GL000370</name>
</gene>
<dbReference type="InterPro" id="IPR013520">
    <property type="entry name" value="Ribonucl_H"/>
</dbReference>
<dbReference type="Gene3D" id="3.30.420.10">
    <property type="entry name" value="Ribonuclease H-like superfamily/Ribonuclease H"/>
    <property type="match status" value="1"/>
</dbReference>
<dbReference type="GO" id="GO:0003677">
    <property type="term" value="F:DNA binding"/>
    <property type="evidence" value="ECO:0007669"/>
    <property type="project" value="UniProtKB-UniRule"/>
</dbReference>
<dbReference type="FunFam" id="3.30.420.10:FF:000045">
    <property type="entry name" value="3'-5' exonuclease DinG"/>
    <property type="match status" value="1"/>
</dbReference>
<dbReference type="Pfam" id="PF07733">
    <property type="entry name" value="DNA_pol3_alpha"/>
    <property type="match status" value="2"/>
</dbReference>
<evidence type="ECO:0000256" key="10">
    <source>
        <dbReference type="ARBA" id="ARBA00022839"/>
    </source>
</evidence>
<dbReference type="InterPro" id="IPR036397">
    <property type="entry name" value="RNaseH_sf"/>
</dbReference>
<evidence type="ECO:0000313" key="19">
    <source>
        <dbReference type="Proteomes" id="UP000050911"/>
    </source>
</evidence>
<dbReference type="InterPro" id="IPR011708">
    <property type="entry name" value="DNA_pol3_alpha_NTPase_dom"/>
</dbReference>
<dbReference type="Gene3D" id="1.10.150.700">
    <property type="entry name" value="PolC, middle finger domain"/>
    <property type="match status" value="1"/>
</dbReference>
<dbReference type="InterPro" id="IPR028112">
    <property type="entry name" value="DNA_PolC-type_N_I"/>
</dbReference>
<comment type="catalytic activity">
    <reaction evidence="13 15">
        <text>DNA(n) + a 2'-deoxyribonucleoside 5'-triphosphate = DNA(n+1) + diphosphate</text>
        <dbReference type="Rhea" id="RHEA:22508"/>
        <dbReference type="Rhea" id="RHEA-COMP:17339"/>
        <dbReference type="Rhea" id="RHEA-COMP:17340"/>
        <dbReference type="ChEBI" id="CHEBI:33019"/>
        <dbReference type="ChEBI" id="CHEBI:61560"/>
        <dbReference type="ChEBI" id="CHEBI:173112"/>
        <dbReference type="EC" id="2.7.7.7"/>
    </reaction>
</comment>
<dbReference type="GO" id="GO:0008408">
    <property type="term" value="F:3'-5' exonuclease activity"/>
    <property type="evidence" value="ECO:0007669"/>
    <property type="project" value="UniProtKB-UniRule"/>
</dbReference>
<evidence type="ECO:0000256" key="6">
    <source>
        <dbReference type="ARBA" id="ARBA00022695"/>
    </source>
</evidence>
<dbReference type="InterPro" id="IPR040982">
    <property type="entry name" value="DNA_pol3_finger"/>
</dbReference>
<accession>A0A0R1HXZ2</accession>
<dbReference type="HAMAP" id="MF_00356">
    <property type="entry name" value="DNApol_PolC"/>
    <property type="match status" value="1"/>
</dbReference>
<comment type="similarity">
    <text evidence="15">Belongs to the DNA polymerase type-C family. PolC subfamily.</text>
</comment>
<dbReference type="EMBL" id="AZCX01000001">
    <property type="protein sequence ID" value="KRK49443.1"/>
    <property type="molecule type" value="Genomic_DNA"/>
</dbReference>
<dbReference type="InterPro" id="IPR004365">
    <property type="entry name" value="NA-bd_OB_tRNA"/>
</dbReference>
<dbReference type="InterPro" id="IPR029460">
    <property type="entry name" value="DNAPol_HHH"/>
</dbReference>
<dbReference type="InterPro" id="IPR006308">
    <property type="entry name" value="Pol_III_a_PolC-type_gram_pos"/>
</dbReference>
<dbReference type="Pfam" id="PF17657">
    <property type="entry name" value="DNA_pol3_finger"/>
    <property type="match status" value="1"/>
</dbReference>
<reference evidence="18 19" key="1">
    <citation type="journal article" date="2015" name="Genome Announc.">
        <title>Expanding the biotechnology potential of lactobacilli through comparative genomics of 213 strains and associated genera.</title>
        <authorList>
            <person name="Sun Z."/>
            <person name="Harris H.M."/>
            <person name="McCann A."/>
            <person name="Guo C."/>
            <person name="Argimon S."/>
            <person name="Zhang W."/>
            <person name="Yang X."/>
            <person name="Jeffery I.B."/>
            <person name="Cooney J.C."/>
            <person name="Kagawa T.F."/>
            <person name="Liu W."/>
            <person name="Song Y."/>
            <person name="Salvetti E."/>
            <person name="Wrobel A."/>
            <person name="Rasinkangas P."/>
            <person name="Parkhill J."/>
            <person name="Rea M.C."/>
            <person name="O'Sullivan O."/>
            <person name="Ritari J."/>
            <person name="Douillard F.P."/>
            <person name="Paul Ross R."/>
            <person name="Yang R."/>
            <person name="Briner A.E."/>
            <person name="Felis G.E."/>
            <person name="de Vos W.M."/>
            <person name="Barrangou R."/>
            <person name="Klaenhammer T.R."/>
            <person name="Caufield P.W."/>
            <person name="Cui Y."/>
            <person name="Zhang H."/>
            <person name="O'Toole P.W."/>
        </authorList>
    </citation>
    <scope>NUCLEOTIDE SEQUENCE [LARGE SCALE GENOMIC DNA]</scope>
    <source>
        <strain evidence="18 19">JCM 15530</strain>
    </source>
</reference>
<evidence type="ECO:0000259" key="17">
    <source>
        <dbReference type="SMART" id="SM00481"/>
    </source>
</evidence>
<dbReference type="Gene3D" id="2.40.50.140">
    <property type="entry name" value="Nucleic acid-binding proteins"/>
    <property type="match status" value="1"/>
</dbReference>
<dbReference type="Gene3D" id="1.10.150.870">
    <property type="match status" value="1"/>
</dbReference>
<evidence type="ECO:0000256" key="13">
    <source>
        <dbReference type="ARBA" id="ARBA00049244"/>
    </source>
</evidence>
<evidence type="ECO:0000313" key="18">
    <source>
        <dbReference type="EMBL" id="KRK49443.1"/>
    </source>
</evidence>
<dbReference type="InterPro" id="IPR016195">
    <property type="entry name" value="Pol/histidinol_Pase-like"/>
</dbReference>
<dbReference type="Gene3D" id="3.20.20.140">
    <property type="entry name" value="Metal-dependent hydrolases"/>
    <property type="match status" value="2"/>
</dbReference>
<dbReference type="InterPro" id="IPR003141">
    <property type="entry name" value="Pol/His_phosphatase_N"/>
</dbReference>
<dbReference type="InterPro" id="IPR004013">
    <property type="entry name" value="PHP_dom"/>
</dbReference>
<evidence type="ECO:0000256" key="1">
    <source>
        <dbReference type="ARBA" id="ARBA00003452"/>
    </source>
</evidence>
<dbReference type="InterPro" id="IPR012340">
    <property type="entry name" value="NA-bd_OB-fold"/>
</dbReference>
<evidence type="ECO:0000256" key="12">
    <source>
        <dbReference type="ARBA" id="ARBA00025611"/>
    </source>
</evidence>
<keyword evidence="5 15" id="KW-0808">Transferase</keyword>
<dbReference type="InterPro" id="IPR024754">
    <property type="entry name" value="DNA_PolC-like_N_II"/>
</dbReference>